<comment type="caution">
    <text evidence="5">The sequence shown here is derived from an EMBL/GenBank/DDBJ whole genome shotgun (WGS) entry which is preliminary data.</text>
</comment>
<dbReference type="STRING" id="1619044.UY92_C0001G0046"/>
<dbReference type="PANTHER" id="PTHR11851">
    <property type="entry name" value="METALLOPROTEASE"/>
    <property type="match status" value="1"/>
</dbReference>
<dbReference type="EMBL" id="LCRX01000001">
    <property type="protein sequence ID" value="KKW43032.1"/>
    <property type="molecule type" value="Genomic_DNA"/>
</dbReference>
<evidence type="ECO:0000313" key="6">
    <source>
        <dbReference type="Proteomes" id="UP000033870"/>
    </source>
</evidence>
<dbReference type="GO" id="GO:0004222">
    <property type="term" value="F:metalloendopeptidase activity"/>
    <property type="evidence" value="ECO:0007669"/>
    <property type="project" value="InterPro"/>
</dbReference>
<evidence type="ECO:0000313" key="5">
    <source>
        <dbReference type="EMBL" id="KKW43032.1"/>
    </source>
</evidence>
<proteinExistence type="inferred from homology"/>
<dbReference type="InterPro" id="IPR011249">
    <property type="entry name" value="Metalloenz_LuxS/M16"/>
</dbReference>
<evidence type="ECO:0000256" key="1">
    <source>
        <dbReference type="ARBA" id="ARBA00007261"/>
    </source>
</evidence>
<protein>
    <submittedName>
        <fullName evidence="5">Processing protease</fullName>
    </submittedName>
</protein>
<organism evidence="5 6">
    <name type="scientific">Candidatus Magasanikbacteria bacterium GW2011_GWA2_56_11</name>
    <dbReference type="NCBI Taxonomy" id="1619044"/>
    <lineage>
        <taxon>Bacteria</taxon>
        <taxon>Candidatus Magasanikiibacteriota</taxon>
    </lineage>
</organism>
<gene>
    <name evidence="5" type="ORF">UY92_C0001G0046</name>
</gene>
<feature type="domain" description="Peptidase M16 N-terminal" evidence="3">
    <location>
        <begin position="21"/>
        <end position="149"/>
    </location>
</feature>
<dbReference type="SUPFAM" id="SSF63411">
    <property type="entry name" value="LuxS/MPP-like metallohydrolase"/>
    <property type="match status" value="2"/>
</dbReference>
<dbReference type="InterPro" id="IPR011765">
    <property type="entry name" value="Pept_M16_N"/>
</dbReference>
<dbReference type="InterPro" id="IPR050361">
    <property type="entry name" value="MPP/UQCRC_Complex"/>
</dbReference>
<evidence type="ECO:0000259" key="4">
    <source>
        <dbReference type="Pfam" id="PF05193"/>
    </source>
</evidence>
<dbReference type="Proteomes" id="UP000033870">
    <property type="component" value="Unassembled WGS sequence"/>
</dbReference>
<dbReference type="PANTHER" id="PTHR11851:SF49">
    <property type="entry name" value="MITOCHONDRIAL-PROCESSING PEPTIDASE SUBUNIT ALPHA"/>
    <property type="match status" value="1"/>
</dbReference>
<dbReference type="Pfam" id="PF00675">
    <property type="entry name" value="Peptidase_M16"/>
    <property type="match status" value="1"/>
</dbReference>
<keyword evidence="5" id="KW-0645">Protease</keyword>
<accession>A0A0G2ANV7</accession>
<dbReference type="InterPro" id="IPR001431">
    <property type="entry name" value="Pept_M16_Zn_BS"/>
</dbReference>
<keyword evidence="5" id="KW-0378">Hydrolase</keyword>
<sequence length="419" mass="47851">MYEHYRLPNKANVYLVPFDSTNSVTGLIMFPVGSRYEPEKLNGVSHYIEHLMFKGTAKRKSTLLLTREIDRLGAEYNAFTGKETTGYYIKADARYSETLVDILSDMLFNSLFDAKEMEREKGVVVEELRMYEDNPLMNIDTILEKALYEGCPLSWDIGGTPRHVKSYERQDVLAFRDRYYDPSAMTIVFAGSIRPEMKRHIAQYFGSRASARRVSGVYKPGRFGPAEKSRRLVVQHKKNDQAQMMLGFPAFAHRDKVSPVMAVLNTILGGSMSSRLFIQIRERRGLAYVVKSGVQPFRDIGHFYVQAGLEPKNINRAIVCIKEELEKMAARPVTKRELADAKTHIRGGLTLNLEDSSNQADWYARQALFMDRIYTPEERLAQIDAVTAEDIGALARKTFRLNEMRVAIIGDVQREAVKY</sequence>
<name>A0A0G2ANV7_9BACT</name>
<dbReference type="Gene3D" id="3.30.830.10">
    <property type="entry name" value="Metalloenzyme, LuxS/M16 peptidase-like"/>
    <property type="match status" value="2"/>
</dbReference>
<evidence type="ECO:0000256" key="2">
    <source>
        <dbReference type="RuleBase" id="RU004447"/>
    </source>
</evidence>
<dbReference type="PROSITE" id="PS00143">
    <property type="entry name" value="INSULINASE"/>
    <property type="match status" value="1"/>
</dbReference>
<dbReference type="AlphaFoldDB" id="A0A0G2ANV7"/>
<dbReference type="InterPro" id="IPR007863">
    <property type="entry name" value="Peptidase_M16_C"/>
</dbReference>
<reference evidence="5 6" key="1">
    <citation type="journal article" date="2015" name="Nature">
        <title>rRNA introns, odd ribosomes, and small enigmatic genomes across a large radiation of phyla.</title>
        <authorList>
            <person name="Brown C.T."/>
            <person name="Hug L.A."/>
            <person name="Thomas B.C."/>
            <person name="Sharon I."/>
            <person name="Castelle C.J."/>
            <person name="Singh A."/>
            <person name="Wilkins M.J."/>
            <person name="Williams K.H."/>
            <person name="Banfield J.F."/>
        </authorList>
    </citation>
    <scope>NUCLEOTIDE SEQUENCE [LARGE SCALE GENOMIC DNA]</scope>
</reference>
<evidence type="ECO:0000259" key="3">
    <source>
        <dbReference type="Pfam" id="PF00675"/>
    </source>
</evidence>
<dbReference type="PATRIC" id="fig|1619044.3.peg.48"/>
<dbReference type="Pfam" id="PF05193">
    <property type="entry name" value="Peptidase_M16_C"/>
    <property type="match status" value="1"/>
</dbReference>
<dbReference type="GO" id="GO:0046872">
    <property type="term" value="F:metal ion binding"/>
    <property type="evidence" value="ECO:0007669"/>
    <property type="project" value="InterPro"/>
</dbReference>
<dbReference type="GO" id="GO:0006508">
    <property type="term" value="P:proteolysis"/>
    <property type="evidence" value="ECO:0007669"/>
    <property type="project" value="UniProtKB-KW"/>
</dbReference>
<comment type="similarity">
    <text evidence="1 2">Belongs to the peptidase M16 family.</text>
</comment>
<feature type="domain" description="Peptidase M16 C-terminal" evidence="4">
    <location>
        <begin position="168"/>
        <end position="343"/>
    </location>
</feature>